<keyword evidence="2" id="KW-1185">Reference proteome</keyword>
<organism evidence="1 2">
    <name type="scientific">Polycladomyces subterraneus</name>
    <dbReference type="NCBI Taxonomy" id="1016997"/>
    <lineage>
        <taxon>Bacteria</taxon>
        <taxon>Bacillati</taxon>
        <taxon>Bacillota</taxon>
        <taxon>Bacilli</taxon>
        <taxon>Bacillales</taxon>
        <taxon>Thermoactinomycetaceae</taxon>
        <taxon>Polycladomyces</taxon>
    </lineage>
</organism>
<evidence type="ECO:0000313" key="2">
    <source>
        <dbReference type="Proteomes" id="UP001174196"/>
    </source>
</evidence>
<proteinExistence type="predicted"/>
<comment type="caution">
    <text evidence="1">The sequence shown here is derived from an EMBL/GenBank/DDBJ whole genome shotgun (WGS) entry which is preliminary data.</text>
</comment>
<dbReference type="Pfam" id="PF14398">
    <property type="entry name" value="ATPgrasp_YheCD"/>
    <property type="match status" value="1"/>
</dbReference>
<dbReference type="EMBL" id="JANRHH010000014">
    <property type="protein sequence ID" value="MDN4592967.1"/>
    <property type="molecule type" value="Genomic_DNA"/>
</dbReference>
<protein>
    <submittedName>
        <fullName evidence="1">YheC/YheD family protein</fullName>
    </submittedName>
</protein>
<dbReference type="InterPro" id="IPR026838">
    <property type="entry name" value="YheC/D"/>
</dbReference>
<dbReference type="SUPFAM" id="SSF56059">
    <property type="entry name" value="Glutathione synthetase ATP-binding domain-like"/>
    <property type="match status" value="1"/>
</dbReference>
<name>A0ABT8IKP8_9BACL</name>
<evidence type="ECO:0000313" key="1">
    <source>
        <dbReference type="EMBL" id="MDN4592967.1"/>
    </source>
</evidence>
<reference evidence="1" key="1">
    <citation type="submission" date="2022-08" db="EMBL/GenBank/DDBJ databases">
        <title>Polycladomyces zharkentsis sp. nov., a novel thermophilic CMC and starch-degrading bacterium isolated from a geothermal spring in Kazakhstan.</title>
        <authorList>
            <person name="Mashzhan A."/>
            <person name="Kistaubaeva A."/>
            <person name="Javier-Lopez R."/>
            <person name="Birkeland N.-K."/>
        </authorList>
    </citation>
    <scope>NUCLEOTIDE SEQUENCE</scope>
    <source>
        <strain evidence="1">KSR 13</strain>
    </source>
</reference>
<sequence length="480" mass="54565">MGQHRVQIQIVPNRYFPPQMNMVISRHLARKLHLQQHTIWTAFGSAAGTGLVALTQTQSPLIRISASLAHHLHLTQQLSINARYDPKGRVLRFGPILGILINQDVQENEIDQPFGAMTRFLEECILAGKNRGVVVSVLRPEEILLENKTVQGWVYEQNQWQKVLLPLPDVVYNRITSRRIEAQPKLQQKIQQLRNLHHISIFNERFLDKQQVYDILKRDPEIRAMLPETYPFSPNILRIMLMKYPCLYLKPTNGSLGNGIIRVTNHGGGVTCQYTSATRNLTHTVRSVPEAVKRLQRRIRRSPYIIQQGLTLVRENGRPIDFRVLVQKNIHGEWAVTSTVGRVANDQDIVSNLARGGTLRKAEEVLLSLQVPHKPTPAQLRAKAIQIAQTFEQLSDGHYAELGIDLAMDIQGKLWLLEINSKPSKTDDTVTNPTLATRPSVSRLIDYTCHLCGLVPSAKRRRNIKHRRKSNLSGGKPDER</sequence>
<accession>A0ABT8IKP8</accession>
<gene>
    <name evidence="1" type="ORF">NWF35_03385</name>
</gene>
<dbReference type="Gene3D" id="3.30.470.20">
    <property type="entry name" value="ATP-grasp fold, B domain"/>
    <property type="match status" value="1"/>
</dbReference>
<dbReference type="Proteomes" id="UP001174196">
    <property type="component" value="Unassembled WGS sequence"/>
</dbReference>
<dbReference type="RefSeq" id="WP_301237673.1">
    <property type="nucleotide sequence ID" value="NZ_JANRHH010000014.1"/>
</dbReference>